<evidence type="ECO:0000256" key="1">
    <source>
        <dbReference type="SAM" id="SignalP"/>
    </source>
</evidence>
<feature type="signal peptide" evidence="1">
    <location>
        <begin position="1"/>
        <end position="20"/>
    </location>
</feature>
<evidence type="ECO:0000313" key="2">
    <source>
        <dbReference type="EMBL" id="GFU31413.1"/>
    </source>
</evidence>
<reference evidence="2" key="1">
    <citation type="submission" date="2020-08" db="EMBL/GenBank/DDBJ databases">
        <title>Multicomponent nature underlies the extraordinary mechanical properties of spider dragline silk.</title>
        <authorList>
            <person name="Kono N."/>
            <person name="Nakamura H."/>
            <person name="Mori M."/>
            <person name="Yoshida Y."/>
            <person name="Ohtoshi R."/>
            <person name="Malay A.D."/>
            <person name="Moran D.A.P."/>
            <person name="Tomita M."/>
            <person name="Numata K."/>
            <person name="Arakawa K."/>
        </authorList>
    </citation>
    <scope>NUCLEOTIDE SEQUENCE</scope>
</reference>
<proteinExistence type="predicted"/>
<keyword evidence="3" id="KW-1185">Reference proteome</keyword>
<keyword evidence="1" id="KW-0732">Signal</keyword>
<evidence type="ECO:0000313" key="3">
    <source>
        <dbReference type="Proteomes" id="UP000887013"/>
    </source>
</evidence>
<evidence type="ECO:0008006" key="4">
    <source>
        <dbReference type="Google" id="ProtNLM"/>
    </source>
</evidence>
<sequence length="105" mass="12119">MSICVYLVSILAYLVRPPAGFCFRDYRVCIRAYRVRFSLPGTRYFPSALRPPSRRLFAPPLIDSLFTPALRSFNSWVSLLPTFKRSLIFLTSCFCSVIRSINPLF</sequence>
<gene>
    <name evidence="2" type="ORF">NPIL_569451</name>
</gene>
<feature type="chain" id="PRO_5036457787" description="Secreted protein" evidence="1">
    <location>
        <begin position="21"/>
        <end position="105"/>
    </location>
</feature>
<name>A0A8X6QLB2_NEPPI</name>
<accession>A0A8X6QLB2</accession>
<comment type="caution">
    <text evidence="2">The sequence shown here is derived from an EMBL/GenBank/DDBJ whole genome shotgun (WGS) entry which is preliminary data.</text>
</comment>
<protein>
    <recommendedName>
        <fullName evidence="4">Secreted protein</fullName>
    </recommendedName>
</protein>
<organism evidence="2 3">
    <name type="scientific">Nephila pilipes</name>
    <name type="common">Giant wood spider</name>
    <name type="synonym">Nephila maculata</name>
    <dbReference type="NCBI Taxonomy" id="299642"/>
    <lineage>
        <taxon>Eukaryota</taxon>
        <taxon>Metazoa</taxon>
        <taxon>Ecdysozoa</taxon>
        <taxon>Arthropoda</taxon>
        <taxon>Chelicerata</taxon>
        <taxon>Arachnida</taxon>
        <taxon>Araneae</taxon>
        <taxon>Araneomorphae</taxon>
        <taxon>Entelegynae</taxon>
        <taxon>Araneoidea</taxon>
        <taxon>Nephilidae</taxon>
        <taxon>Nephila</taxon>
    </lineage>
</organism>
<dbReference type="EMBL" id="BMAW01033694">
    <property type="protein sequence ID" value="GFU31413.1"/>
    <property type="molecule type" value="Genomic_DNA"/>
</dbReference>
<dbReference type="AlphaFoldDB" id="A0A8X6QLB2"/>
<dbReference type="Proteomes" id="UP000887013">
    <property type="component" value="Unassembled WGS sequence"/>
</dbReference>